<dbReference type="PANTHER" id="PTHR46663:SF3">
    <property type="entry name" value="SLL0267 PROTEIN"/>
    <property type="match status" value="1"/>
</dbReference>
<protein>
    <submittedName>
        <fullName evidence="7">Diguanylate cyclase</fullName>
    </submittedName>
</protein>
<dbReference type="Proteomes" id="UP000484255">
    <property type="component" value="Unassembled WGS sequence"/>
</dbReference>
<gene>
    <name evidence="7" type="ORF">G3A44_04275</name>
</gene>
<dbReference type="CDD" id="cd00130">
    <property type="entry name" value="PAS"/>
    <property type="match status" value="1"/>
</dbReference>
<dbReference type="InterPro" id="IPR000014">
    <property type="entry name" value="PAS"/>
</dbReference>
<evidence type="ECO:0000256" key="2">
    <source>
        <dbReference type="SAM" id="Coils"/>
    </source>
</evidence>
<evidence type="ECO:0000259" key="6">
    <source>
        <dbReference type="PROSITE" id="PS50887"/>
    </source>
</evidence>
<feature type="modified residue" description="4-aspartylphosphate" evidence="1">
    <location>
        <position position="120"/>
    </location>
</feature>
<dbReference type="PROSITE" id="PS50110">
    <property type="entry name" value="RESPONSE_REGULATORY"/>
    <property type="match status" value="1"/>
</dbReference>
<dbReference type="Gene3D" id="3.40.50.2300">
    <property type="match status" value="1"/>
</dbReference>
<dbReference type="InterPro" id="IPR043128">
    <property type="entry name" value="Rev_trsase/Diguanyl_cyclase"/>
</dbReference>
<dbReference type="GO" id="GO:0000160">
    <property type="term" value="P:phosphorelay signal transduction system"/>
    <property type="evidence" value="ECO:0007669"/>
    <property type="project" value="InterPro"/>
</dbReference>
<dbReference type="Pfam" id="PF13426">
    <property type="entry name" value="PAS_9"/>
    <property type="match status" value="1"/>
</dbReference>
<dbReference type="SUPFAM" id="SSF55073">
    <property type="entry name" value="Nucleotide cyclase"/>
    <property type="match status" value="1"/>
</dbReference>
<sequence>MHAPKSETPALPPVLRVLLVDDMPAIHEDFRKILLPAPPSGSAPAAVPGSPVVDGLDTLDALEASLFAAPTGAAPAAPAAAPKLRPATFLLDSAYQGQEALQKVETAVQEGRPYALAFVDMRMPPGWDGVETLEHLWRVDPALQVVICTAYSDYAWETVLERLQAQDRLIILKKPFDPIEVSQLAHTLCAKWLAAAAVARHTRELEEQVALRTAELQQANAQLQDELAERVRREADLQLAASVFRNALNGIVVTDERSCILSVNPAFTQLTGYEAHEAVGQRMSLLSSDHHPAGYYRAHWQALLAHGHWSGELWNRRKDGSLFCEWLSLSRVPAAPGQPDRYVGIMADVTERRRLDEHFRHLALHDPLTGLANRVRLEACVAEALTLAQAGAEGTTRQMALLFIDLDRFKPINDDLGHEAGDAVLRVVAERLTGIIRQGDTAARLGGDEFVLLLRDLRGVDDALQAAQRTLASLLQPIWLDRLVGPPLQIGASIGVACGPLHGTDAATLLRHADVAMYAAKAAGREQVVLFSPVEDPATHI</sequence>
<dbReference type="InterPro" id="IPR029787">
    <property type="entry name" value="Nucleotide_cyclase"/>
</dbReference>
<feature type="domain" description="PAC" evidence="5">
    <location>
        <begin position="309"/>
        <end position="361"/>
    </location>
</feature>
<dbReference type="NCBIfam" id="TIGR00229">
    <property type="entry name" value="sensory_box"/>
    <property type="match status" value="1"/>
</dbReference>
<dbReference type="InterPro" id="IPR000160">
    <property type="entry name" value="GGDEF_dom"/>
</dbReference>
<dbReference type="AlphaFoldDB" id="A0A7C9PFM9"/>
<feature type="domain" description="PAS" evidence="4">
    <location>
        <begin position="236"/>
        <end position="292"/>
    </location>
</feature>
<dbReference type="Pfam" id="PF00072">
    <property type="entry name" value="Response_reg"/>
    <property type="match status" value="1"/>
</dbReference>
<dbReference type="PROSITE" id="PS50887">
    <property type="entry name" value="GGDEF"/>
    <property type="match status" value="1"/>
</dbReference>
<evidence type="ECO:0000256" key="1">
    <source>
        <dbReference type="PROSITE-ProRule" id="PRU00169"/>
    </source>
</evidence>
<feature type="domain" description="GGDEF" evidence="6">
    <location>
        <begin position="397"/>
        <end position="533"/>
    </location>
</feature>
<feature type="coiled-coil region" evidence="2">
    <location>
        <begin position="202"/>
        <end position="236"/>
    </location>
</feature>
<keyword evidence="2" id="KW-0175">Coiled coil</keyword>
<dbReference type="Pfam" id="PF00990">
    <property type="entry name" value="GGDEF"/>
    <property type="match status" value="1"/>
</dbReference>
<evidence type="ECO:0000259" key="3">
    <source>
        <dbReference type="PROSITE" id="PS50110"/>
    </source>
</evidence>
<organism evidence="7 8">
    <name type="scientific">Ideonella livida</name>
    <dbReference type="NCBI Taxonomy" id="2707176"/>
    <lineage>
        <taxon>Bacteria</taxon>
        <taxon>Pseudomonadati</taxon>
        <taxon>Pseudomonadota</taxon>
        <taxon>Betaproteobacteria</taxon>
        <taxon>Burkholderiales</taxon>
        <taxon>Sphaerotilaceae</taxon>
        <taxon>Ideonella</taxon>
    </lineage>
</organism>
<dbReference type="SUPFAM" id="SSF55785">
    <property type="entry name" value="PYP-like sensor domain (PAS domain)"/>
    <property type="match status" value="1"/>
</dbReference>
<keyword evidence="1" id="KW-0597">Phosphoprotein</keyword>
<dbReference type="PROSITE" id="PS50112">
    <property type="entry name" value="PAS"/>
    <property type="match status" value="1"/>
</dbReference>
<dbReference type="SMART" id="SM00091">
    <property type="entry name" value="PAS"/>
    <property type="match status" value="1"/>
</dbReference>
<keyword evidence="8" id="KW-1185">Reference proteome</keyword>
<dbReference type="SUPFAM" id="SSF52172">
    <property type="entry name" value="CheY-like"/>
    <property type="match status" value="1"/>
</dbReference>
<dbReference type="InterPro" id="IPR011006">
    <property type="entry name" value="CheY-like_superfamily"/>
</dbReference>
<dbReference type="RefSeq" id="WP_163456262.1">
    <property type="nucleotide sequence ID" value="NZ_JAAGOH010000003.1"/>
</dbReference>
<feature type="domain" description="Response regulatory" evidence="3">
    <location>
        <begin position="16"/>
        <end position="189"/>
    </location>
</feature>
<reference evidence="7 8" key="1">
    <citation type="submission" date="2020-02" db="EMBL/GenBank/DDBJ databases">
        <title>Ideonella bacterium strain TBM-1.</title>
        <authorList>
            <person name="Chen W.-M."/>
        </authorList>
    </citation>
    <scope>NUCLEOTIDE SEQUENCE [LARGE SCALE GENOMIC DNA]</scope>
    <source>
        <strain evidence="7 8">TBM-1</strain>
    </source>
</reference>
<name>A0A7C9PFM9_9BURK</name>
<dbReference type="SMART" id="SM00086">
    <property type="entry name" value="PAC"/>
    <property type="match status" value="1"/>
</dbReference>
<evidence type="ECO:0000313" key="7">
    <source>
        <dbReference type="EMBL" id="NDY90411.1"/>
    </source>
</evidence>
<evidence type="ECO:0000259" key="5">
    <source>
        <dbReference type="PROSITE" id="PS50113"/>
    </source>
</evidence>
<dbReference type="PANTHER" id="PTHR46663">
    <property type="entry name" value="DIGUANYLATE CYCLASE DGCT-RELATED"/>
    <property type="match status" value="1"/>
</dbReference>
<evidence type="ECO:0000259" key="4">
    <source>
        <dbReference type="PROSITE" id="PS50112"/>
    </source>
</evidence>
<dbReference type="EMBL" id="JAAGOH010000003">
    <property type="protein sequence ID" value="NDY90411.1"/>
    <property type="molecule type" value="Genomic_DNA"/>
</dbReference>
<dbReference type="InterPro" id="IPR000700">
    <property type="entry name" value="PAS-assoc_C"/>
</dbReference>
<comment type="caution">
    <text evidence="7">The sequence shown here is derived from an EMBL/GenBank/DDBJ whole genome shotgun (WGS) entry which is preliminary data.</text>
</comment>
<dbReference type="NCBIfam" id="TIGR00254">
    <property type="entry name" value="GGDEF"/>
    <property type="match status" value="1"/>
</dbReference>
<accession>A0A7C9PFM9</accession>
<dbReference type="PROSITE" id="PS50113">
    <property type="entry name" value="PAC"/>
    <property type="match status" value="1"/>
</dbReference>
<dbReference type="InterPro" id="IPR035965">
    <property type="entry name" value="PAS-like_dom_sf"/>
</dbReference>
<dbReference type="SMART" id="SM00267">
    <property type="entry name" value="GGDEF"/>
    <property type="match status" value="1"/>
</dbReference>
<dbReference type="InterPro" id="IPR001610">
    <property type="entry name" value="PAC"/>
</dbReference>
<dbReference type="CDD" id="cd01949">
    <property type="entry name" value="GGDEF"/>
    <property type="match status" value="1"/>
</dbReference>
<evidence type="ECO:0000313" key="8">
    <source>
        <dbReference type="Proteomes" id="UP000484255"/>
    </source>
</evidence>
<proteinExistence type="predicted"/>
<dbReference type="Gene3D" id="3.30.70.270">
    <property type="match status" value="1"/>
</dbReference>
<dbReference type="InterPro" id="IPR052163">
    <property type="entry name" value="DGC-Regulatory_Protein"/>
</dbReference>
<dbReference type="Gene3D" id="3.30.450.20">
    <property type="entry name" value="PAS domain"/>
    <property type="match status" value="1"/>
</dbReference>
<dbReference type="InterPro" id="IPR001789">
    <property type="entry name" value="Sig_transdc_resp-reg_receiver"/>
</dbReference>